<feature type="domain" description="Rhodanese" evidence="1">
    <location>
        <begin position="11"/>
        <end position="98"/>
    </location>
</feature>
<dbReference type="InterPro" id="IPR050229">
    <property type="entry name" value="GlpE_sulfurtransferase"/>
</dbReference>
<dbReference type="SUPFAM" id="SSF52821">
    <property type="entry name" value="Rhodanese/Cell cycle control phosphatase"/>
    <property type="match status" value="1"/>
</dbReference>
<protein>
    <recommendedName>
        <fullName evidence="1">Rhodanese domain-containing protein</fullName>
    </recommendedName>
</protein>
<dbReference type="Pfam" id="PF00581">
    <property type="entry name" value="Rhodanese"/>
    <property type="match status" value="1"/>
</dbReference>
<name>A0ABN2KHH1_9MICO</name>
<dbReference type="InterPro" id="IPR036873">
    <property type="entry name" value="Rhodanese-like_dom_sf"/>
</dbReference>
<gene>
    <name evidence="2" type="ORF">GCM10009747_13230</name>
</gene>
<reference evidence="2 3" key="1">
    <citation type="journal article" date="2019" name="Int. J. Syst. Evol. Microbiol.">
        <title>The Global Catalogue of Microorganisms (GCM) 10K type strain sequencing project: providing services to taxonomists for standard genome sequencing and annotation.</title>
        <authorList>
            <consortium name="The Broad Institute Genomics Platform"/>
            <consortium name="The Broad Institute Genome Sequencing Center for Infectious Disease"/>
            <person name="Wu L."/>
            <person name="Ma J."/>
        </authorList>
    </citation>
    <scope>NUCLEOTIDE SEQUENCE [LARGE SCALE GENOMIC DNA]</scope>
    <source>
        <strain evidence="2 3">JCM 14319</strain>
    </source>
</reference>
<evidence type="ECO:0000259" key="1">
    <source>
        <dbReference type="PROSITE" id="PS50206"/>
    </source>
</evidence>
<dbReference type="PANTHER" id="PTHR43031">
    <property type="entry name" value="FAD-DEPENDENT OXIDOREDUCTASE"/>
    <property type="match status" value="1"/>
</dbReference>
<evidence type="ECO:0000313" key="3">
    <source>
        <dbReference type="Proteomes" id="UP001500506"/>
    </source>
</evidence>
<accession>A0ABN2KHH1</accession>
<proteinExistence type="predicted"/>
<sequence length="102" mass="11004">MRAMNPDVIHAMTDPYLLDVREPAEVEHARIDGASLIPLGELAERVAEVPTDRTVYVFCHAGGRSARATDYLEGAGLDVVNVAGGITEWYRLGLPVTLGASR</sequence>
<dbReference type="Gene3D" id="3.40.250.10">
    <property type="entry name" value="Rhodanese-like domain"/>
    <property type="match status" value="1"/>
</dbReference>
<comment type="caution">
    <text evidence="2">The sequence shown here is derived from an EMBL/GenBank/DDBJ whole genome shotgun (WGS) entry which is preliminary data.</text>
</comment>
<evidence type="ECO:0000313" key="2">
    <source>
        <dbReference type="EMBL" id="GAA1756268.1"/>
    </source>
</evidence>
<keyword evidence="3" id="KW-1185">Reference proteome</keyword>
<dbReference type="SMART" id="SM00450">
    <property type="entry name" value="RHOD"/>
    <property type="match status" value="1"/>
</dbReference>
<dbReference type="InterPro" id="IPR001763">
    <property type="entry name" value="Rhodanese-like_dom"/>
</dbReference>
<dbReference type="Proteomes" id="UP001500506">
    <property type="component" value="Unassembled WGS sequence"/>
</dbReference>
<dbReference type="PANTHER" id="PTHR43031:SF1">
    <property type="entry name" value="PYRIDINE NUCLEOTIDE-DISULPHIDE OXIDOREDUCTASE"/>
    <property type="match status" value="1"/>
</dbReference>
<dbReference type="EMBL" id="BAAANH010000002">
    <property type="protein sequence ID" value="GAA1756268.1"/>
    <property type="molecule type" value="Genomic_DNA"/>
</dbReference>
<organism evidence="2 3">
    <name type="scientific">Agromyces humatus</name>
    <dbReference type="NCBI Taxonomy" id="279573"/>
    <lineage>
        <taxon>Bacteria</taxon>
        <taxon>Bacillati</taxon>
        <taxon>Actinomycetota</taxon>
        <taxon>Actinomycetes</taxon>
        <taxon>Micrococcales</taxon>
        <taxon>Microbacteriaceae</taxon>
        <taxon>Agromyces</taxon>
    </lineage>
</organism>
<dbReference type="PROSITE" id="PS50206">
    <property type="entry name" value="RHODANESE_3"/>
    <property type="match status" value="1"/>
</dbReference>